<feature type="transmembrane region" description="Helical" evidence="7">
    <location>
        <begin position="178"/>
        <end position="198"/>
    </location>
</feature>
<dbReference type="RefSeq" id="WP_007290508.1">
    <property type="nucleotide sequence ID" value="NZ_AAWL01000031.1"/>
</dbReference>
<protein>
    <submittedName>
        <fullName evidence="8">Polysulphide reductase, NrfD</fullName>
    </submittedName>
</protein>
<evidence type="ECO:0000256" key="3">
    <source>
        <dbReference type="ARBA" id="ARBA00022475"/>
    </source>
</evidence>
<comment type="subcellular location">
    <subcellularLocation>
        <location evidence="1">Cell membrane</location>
        <topology evidence="1">Multi-pass membrane protein</topology>
    </subcellularLocation>
</comment>
<keyword evidence="6 7" id="KW-0472">Membrane</keyword>
<evidence type="ECO:0000256" key="5">
    <source>
        <dbReference type="ARBA" id="ARBA00022989"/>
    </source>
</evidence>
<dbReference type="Pfam" id="PF03916">
    <property type="entry name" value="NrfD"/>
    <property type="match status" value="1"/>
</dbReference>
<keyword evidence="4 7" id="KW-0812">Transmembrane</keyword>
<sequence>MKKQLNVALLVLFAVGIVAALGKVFVWGESVTNYGAYTPWGLWVGLYALLVGAAAGAVWTGVYCAIRQGGRCGQLTTVAMVTAGASLAIGLAFIGTDLGKPLKGFSIFLNPSFSSELAWASWLYLAFFACLAGYLFTNAKKAALYLAALVAVGFLLAESLFFGGMVARSLWHTYLTPLSFFTSGLAGGSALVWLVGLTANPQAVDEEGYILKRAVVIALAAHIAVEAIHLVTALGEGEKALAIKNMWASWPFWGLFLIVGIALPVALIGKKECRLDTAPPLLVLLGLAAYKYSFVRFGFAVEPLPGLSAAFHDVRLSLAYTPSAVEWLVSVGFLAGIVWMANLVIAKILARQV</sequence>
<feature type="transmembrane region" description="Helical" evidence="7">
    <location>
        <begin position="327"/>
        <end position="350"/>
    </location>
</feature>
<evidence type="ECO:0000256" key="7">
    <source>
        <dbReference type="SAM" id="Phobius"/>
    </source>
</evidence>
<evidence type="ECO:0000313" key="9">
    <source>
        <dbReference type="Proteomes" id="UP000005139"/>
    </source>
</evidence>
<reference evidence="8 9" key="1">
    <citation type="submission" date="2007-01" db="EMBL/GenBank/DDBJ databases">
        <title>Annotation of the draft genome assembly of Thermosinus carboxydivorans Nor1.</title>
        <authorList>
            <consortium name="US DOE Joint Genome Institute (JGI-ORNL)"/>
            <person name="Larimer F."/>
            <person name="Land M."/>
            <person name="Hauser L."/>
        </authorList>
    </citation>
    <scope>NUCLEOTIDE SEQUENCE [LARGE SCALE GENOMIC DNA]</scope>
    <source>
        <strain evidence="8 9">Nor1</strain>
    </source>
</reference>
<feature type="transmembrane region" description="Helical" evidence="7">
    <location>
        <begin position="281"/>
        <end position="299"/>
    </location>
</feature>
<reference evidence="8 9" key="2">
    <citation type="submission" date="2007-01" db="EMBL/GenBank/DDBJ databases">
        <title>Sequencing of the draft genome and assembly of Thermosinus carboxydivorans Nor1.</title>
        <authorList>
            <consortium name="US DOE Joint Genome Institute (JGI-PGF)"/>
            <person name="Copeland A."/>
            <person name="Lucas S."/>
            <person name="Lapidus A."/>
            <person name="Barry K."/>
            <person name="Glavina del Rio T."/>
            <person name="Dalin E."/>
            <person name="Tice H."/>
            <person name="Bruce D."/>
            <person name="Pitluck S."/>
            <person name="Richardson P."/>
        </authorList>
    </citation>
    <scope>NUCLEOTIDE SEQUENCE [LARGE SCALE GENOMIC DNA]</scope>
    <source>
        <strain evidence="8 9">Nor1</strain>
    </source>
</reference>
<feature type="transmembrane region" description="Helical" evidence="7">
    <location>
        <begin position="119"/>
        <end position="136"/>
    </location>
</feature>
<comment type="similarity">
    <text evidence="2">Belongs to the NrfD family.</text>
</comment>
<proteinExistence type="inferred from homology"/>
<comment type="caution">
    <text evidence="8">The sequence shown here is derived from an EMBL/GenBank/DDBJ whole genome shotgun (WGS) entry which is preliminary data.</text>
</comment>
<dbReference type="Proteomes" id="UP000005139">
    <property type="component" value="Unassembled WGS sequence"/>
</dbReference>
<keyword evidence="9" id="KW-1185">Reference proteome</keyword>
<dbReference type="EMBL" id="AAWL01000031">
    <property type="protein sequence ID" value="EAX46478.1"/>
    <property type="molecule type" value="Genomic_DNA"/>
</dbReference>
<feature type="transmembrane region" description="Helical" evidence="7">
    <location>
        <begin position="210"/>
        <end position="230"/>
    </location>
</feature>
<evidence type="ECO:0000256" key="2">
    <source>
        <dbReference type="ARBA" id="ARBA00008929"/>
    </source>
</evidence>
<feature type="transmembrane region" description="Helical" evidence="7">
    <location>
        <begin position="46"/>
        <end position="66"/>
    </location>
</feature>
<keyword evidence="5 7" id="KW-1133">Transmembrane helix</keyword>
<dbReference type="Gene3D" id="1.20.1630.10">
    <property type="entry name" value="Formate dehydrogenase/DMSO reductase domain"/>
    <property type="match status" value="1"/>
</dbReference>
<feature type="transmembrane region" description="Helical" evidence="7">
    <location>
        <begin position="143"/>
        <end position="166"/>
    </location>
</feature>
<evidence type="ECO:0000256" key="4">
    <source>
        <dbReference type="ARBA" id="ARBA00022692"/>
    </source>
</evidence>
<dbReference type="eggNOG" id="COG5557">
    <property type="taxonomic scope" value="Bacteria"/>
</dbReference>
<evidence type="ECO:0000313" key="8">
    <source>
        <dbReference type="EMBL" id="EAX46478.1"/>
    </source>
</evidence>
<accession>A1HU04</accession>
<feature type="transmembrane region" description="Helical" evidence="7">
    <location>
        <begin position="78"/>
        <end position="99"/>
    </location>
</feature>
<evidence type="ECO:0000256" key="6">
    <source>
        <dbReference type="ARBA" id="ARBA00023136"/>
    </source>
</evidence>
<dbReference type="PANTHER" id="PTHR34856">
    <property type="entry name" value="PROTEIN NRFD"/>
    <property type="match status" value="1"/>
</dbReference>
<gene>
    <name evidence="8" type="ORF">TcarDRAFT_0234</name>
</gene>
<keyword evidence="3" id="KW-1003">Cell membrane</keyword>
<evidence type="ECO:0000256" key="1">
    <source>
        <dbReference type="ARBA" id="ARBA00004651"/>
    </source>
</evidence>
<dbReference type="InterPro" id="IPR005614">
    <property type="entry name" value="NrfD-like"/>
</dbReference>
<dbReference type="GO" id="GO:0005886">
    <property type="term" value="C:plasma membrane"/>
    <property type="evidence" value="ECO:0007669"/>
    <property type="project" value="UniProtKB-SubCell"/>
</dbReference>
<feature type="transmembrane region" description="Helical" evidence="7">
    <location>
        <begin position="250"/>
        <end position="269"/>
    </location>
</feature>
<dbReference type="AlphaFoldDB" id="A1HU04"/>
<dbReference type="PANTHER" id="PTHR34856:SF2">
    <property type="entry name" value="PROTEIN NRFD"/>
    <property type="match status" value="1"/>
</dbReference>
<name>A1HU04_9FIRM</name>
<organism evidence="8 9">
    <name type="scientific">Thermosinus carboxydivorans Nor1</name>
    <dbReference type="NCBI Taxonomy" id="401526"/>
    <lineage>
        <taxon>Bacteria</taxon>
        <taxon>Bacillati</taxon>
        <taxon>Bacillota</taxon>
        <taxon>Negativicutes</taxon>
        <taxon>Selenomonadales</taxon>
        <taxon>Sporomusaceae</taxon>
        <taxon>Thermosinus</taxon>
    </lineage>
</organism>
<dbReference type="InterPro" id="IPR052049">
    <property type="entry name" value="Electron_transfer_protein"/>
</dbReference>